<evidence type="ECO:0000313" key="1">
    <source>
        <dbReference type="EMBL" id="SDA43351.1"/>
    </source>
</evidence>
<name>A0A1G5VBQ3_9EURY</name>
<proteinExistence type="predicted"/>
<evidence type="ECO:0000313" key="2">
    <source>
        <dbReference type="Proteomes" id="UP000323439"/>
    </source>
</evidence>
<reference evidence="1 2" key="1">
    <citation type="submission" date="2016-10" db="EMBL/GenBank/DDBJ databases">
        <authorList>
            <person name="Varghese N."/>
            <person name="Submissions S."/>
        </authorList>
    </citation>
    <scope>NUCLEOTIDE SEQUENCE [LARGE SCALE GENOMIC DNA]</scope>
    <source>
        <strain evidence="1 2">DSM 16643</strain>
    </source>
</reference>
<dbReference type="AlphaFoldDB" id="A0A1G5VBQ3"/>
<organism evidence="1 2">
    <name type="scientific">Methanobrevibacter millerae</name>
    <dbReference type="NCBI Taxonomy" id="230361"/>
    <lineage>
        <taxon>Archaea</taxon>
        <taxon>Methanobacteriati</taxon>
        <taxon>Methanobacteriota</taxon>
        <taxon>Methanomada group</taxon>
        <taxon>Methanobacteria</taxon>
        <taxon>Methanobacteriales</taxon>
        <taxon>Methanobacteriaceae</taxon>
        <taxon>Methanobrevibacter</taxon>
    </lineage>
</organism>
<keyword evidence="2" id="KW-1185">Reference proteome</keyword>
<protein>
    <submittedName>
        <fullName evidence="1">Uncharacterized protein</fullName>
    </submittedName>
</protein>
<gene>
    <name evidence="1" type="ORF">SAMN02910315_00522</name>
</gene>
<sequence length="82" mass="9709">MAKDDIDFDKELKRLSRNIDIDIMKSENSFDNLFEKMDKEIDQAVSNKISAFDESKELTSKHIMTNYTDSALERYKRKLDKI</sequence>
<accession>A0A1G5VBQ3</accession>
<dbReference type="Proteomes" id="UP000323439">
    <property type="component" value="Unassembled WGS sequence"/>
</dbReference>
<dbReference type="RefSeq" id="WP_149731158.1">
    <property type="nucleotide sequence ID" value="NZ_FMXB01000003.1"/>
</dbReference>
<dbReference type="EMBL" id="FMXB01000003">
    <property type="protein sequence ID" value="SDA43351.1"/>
    <property type="molecule type" value="Genomic_DNA"/>
</dbReference>